<dbReference type="InterPro" id="IPR036388">
    <property type="entry name" value="WH-like_DNA-bd_sf"/>
</dbReference>
<proteinExistence type="inferred from homology"/>
<evidence type="ECO:0000313" key="7">
    <source>
        <dbReference type="Proteomes" id="UP000599523"/>
    </source>
</evidence>
<dbReference type="SUPFAM" id="SSF46785">
    <property type="entry name" value="Winged helix' DNA-binding domain"/>
    <property type="match status" value="1"/>
</dbReference>
<evidence type="ECO:0000256" key="1">
    <source>
        <dbReference type="ARBA" id="ARBA00009437"/>
    </source>
</evidence>
<keyword evidence="4" id="KW-0804">Transcription</keyword>
<evidence type="ECO:0000259" key="5">
    <source>
        <dbReference type="PROSITE" id="PS50931"/>
    </source>
</evidence>
<dbReference type="AlphaFoldDB" id="A0A972F5J0"/>
<dbReference type="SUPFAM" id="SSF53850">
    <property type="entry name" value="Periplasmic binding protein-like II"/>
    <property type="match status" value="1"/>
</dbReference>
<dbReference type="PANTHER" id="PTHR30537:SF5">
    <property type="entry name" value="HTH-TYPE TRANSCRIPTIONAL ACTIVATOR TTDR-RELATED"/>
    <property type="match status" value="1"/>
</dbReference>
<sequence length="269" mass="29698">MCVTPGAVSQQVRQLEDWVGVPLFERAGRGLRLTIEGRQLSERLGPVFEQLERAITDVRSSAAPDHLRLRLAPTLAIRWLVPKLGDFIGRHPGLEVEVSTSAVADEGALDGFDLTVRIHTSRPEREEALLLFRDAFTPVCSPETARQLRAPSDLDRLPRLHSMIRPESWQIWLDGTGLALDPLAGPKFANAALAYQAAAEGLGVAIGQRVYVEADIEAGRLVAPFEGFVGSDMGYWLVNARHKSAWPKVRAFREWCARLVGEQSDQTST</sequence>
<keyword evidence="2" id="KW-0805">Transcription regulation</keyword>
<dbReference type="GO" id="GO:0043565">
    <property type="term" value="F:sequence-specific DNA binding"/>
    <property type="evidence" value="ECO:0007669"/>
    <property type="project" value="TreeGrafter"/>
</dbReference>
<feature type="domain" description="HTH lysR-type" evidence="5">
    <location>
        <begin position="1"/>
        <end position="34"/>
    </location>
</feature>
<dbReference type="Proteomes" id="UP000599523">
    <property type="component" value="Unassembled WGS sequence"/>
</dbReference>
<reference evidence="6" key="1">
    <citation type="submission" date="2019-12" db="EMBL/GenBank/DDBJ databases">
        <title>Comparative genomics gives insights into the taxonomy of the Azoarcus-Aromatoleum group and reveals separate origins of nif in the plant-associated Azoarcus and non-plant-associated Aromatoleum sub-groups.</title>
        <authorList>
            <person name="Lafos M."/>
            <person name="Maluk M."/>
            <person name="Batista M."/>
            <person name="Junghare M."/>
            <person name="Carmona M."/>
            <person name="Faoro H."/>
            <person name="Cruz L.M."/>
            <person name="Battistoni F."/>
            <person name="De Souza E."/>
            <person name="Pedrosa F."/>
            <person name="Chen W.-M."/>
            <person name="Poole P.S."/>
            <person name="Dixon R.A."/>
            <person name="James E.K."/>
        </authorList>
    </citation>
    <scope>NUCLEOTIDE SEQUENCE</scope>
    <source>
        <strain evidence="6">NSC3</strain>
    </source>
</reference>
<dbReference type="FunFam" id="3.40.190.10:FF:000017">
    <property type="entry name" value="Glycine cleavage system transcriptional activator"/>
    <property type="match status" value="1"/>
</dbReference>
<dbReference type="Gene3D" id="1.10.10.10">
    <property type="entry name" value="Winged helix-like DNA-binding domain superfamily/Winged helix DNA-binding domain"/>
    <property type="match status" value="1"/>
</dbReference>
<evidence type="ECO:0000313" key="6">
    <source>
        <dbReference type="EMBL" id="NMG01513.1"/>
    </source>
</evidence>
<dbReference type="InterPro" id="IPR058163">
    <property type="entry name" value="LysR-type_TF_proteobact-type"/>
</dbReference>
<dbReference type="GO" id="GO:0006351">
    <property type="term" value="P:DNA-templated transcription"/>
    <property type="evidence" value="ECO:0007669"/>
    <property type="project" value="TreeGrafter"/>
</dbReference>
<dbReference type="InterPro" id="IPR036390">
    <property type="entry name" value="WH_DNA-bd_sf"/>
</dbReference>
<dbReference type="Gene3D" id="3.40.190.10">
    <property type="entry name" value="Periplasmic binding protein-like II"/>
    <property type="match status" value="2"/>
</dbReference>
<accession>A0A972F5J0</accession>
<organism evidence="6 7">
    <name type="scientific">Azoarcus taiwanensis</name>
    <dbReference type="NCBI Taxonomy" id="666964"/>
    <lineage>
        <taxon>Bacteria</taxon>
        <taxon>Pseudomonadati</taxon>
        <taxon>Pseudomonadota</taxon>
        <taxon>Betaproteobacteria</taxon>
        <taxon>Rhodocyclales</taxon>
        <taxon>Zoogloeaceae</taxon>
        <taxon>Azoarcus</taxon>
    </lineage>
</organism>
<dbReference type="Pfam" id="PF00126">
    <property type="entry name" value="HTH_1"/>
    <property type="match status" value="1"/>
</dbReference>
<evidence type="ECO:0000256" key="2">
    <source>
        <dbReference type="ARBA" id="ARBA00023015"/>
    </source>
</evidence>
<dbReference type="GO" id="GO:0003700">
    <property type="term" value="F:DNA-binding transcription factor activity"/>
    <property type="evidence" value="ECO:0007669"/>
    <property type="project" value="InterPro"/>
</dbReference>
<evidence type="ECO:0000256" key="3">
    <source>
        <dbReference type="ARBA" id="ARBA00023125"/>
    </source>
</evidence>
<name>A0A972F5J0_9RHOO</name>
<gene>
    <name evidence="6" type="ORF">GPA21_00805</name>
</gene>
<comment type="similarity">
    <text evidence="1">Belongs to the LysR transcriptional regulatory family.</text>
</comment>
<dbReference type="PANTHER" id="PTHR30537">
    <property type="entry name" value="HTH-TYPE TRANSCRIPTIONAL REGULATOR"/>
    <property type="match status" value="1"/>
</dbReference>
<comment type="caution">
    <text evidence="6">The sequence shown here is derived from an EMBL/GenBank/DDBJ whole genome shotgun (WGS) entry which is preliminary data.</text>
</comment>
<keyword evidence="3" id="KW-0238">DNA-binding</keyword>
<dbReference type="CDD" id="cd08432">
    <property type="entry name" value="PBP2_GcdR_TrpI_HvrB_AmpR_like"/>
    <property type="match status" value="1"/>
</dbReference>
<dbReference type="EMBL" id="WTVM01000003">
    <property type="protein sequence ID" value="NMG01513.1"/>
    <property type="molecule type" value="Genomic_DNA"/>
</dbReference>
<keyword evidence="7" id="KW-1185">Reference proteome</keyword>
<dbReference type="InterPro" id="IPR005119">
    <property type="entry name" value="LysR_subst-bd"/>
</dbReference>
<dbReference type="PROSITE" id="PS50931">
    <property type="entry name" value="HTH_LYSR"/>
    <property type="match status" value="1"/>
</dbReference>
<dbReference type="InterPro" id="IPR000847">
    <property type="entry name" value="LysR_HTH_N"/>
</dbReference>
<dbReference type="Pfam" id="PF03466">
    <property type="entry name" value="LysR_substrate"/>
    <property type="match status" value="1"/>
</dbReference>
<evidence type="ECO:0000256" key="4">
    <source>
        <dbReference type="ARBA" id="ARBA00023163"/>
    </source>
</evidence>
<protein>
    <submittedName>
        <fullName evidence="6">LysR family transcriptional regulator</fullName>
    </submittedName>
</protein>